<organism evidence="2 3">
    <name type="scientific">Apiospora kogelbergensis</name>
    <dbReference type="NCBI Taxonomy" id="1337665"/>
    <lineage>
        <taxon>Eukaryota</taxon>
        <taxon>Fungi</taxon>
        <taxon>Dikarya</taxon>
        <taxon>Ascomycota</taxon>
        <taxon>Pezizomycotina</taxon>
        <taxon>Sordariomycetes</taxon>
        <taxon>Xylariomycetidae</taxon>
        <taxon>Amphisphaeriales</taxon>
        <taxon>Apiosporaceae</taxon>
        <taxon>Apiospora</taxon>
    </lineage>
</organism>
<proteinExistence type="predicted"/>
<dbReference type="Proteomes" id="UP001392437">
    <property type="component" value="Unassembled WGS sequence"/>
</dbReference>
<evidence type="ECO:0000256" key="1">
    <source>
        <dbReference type="SAM" id="MobiDB-lite"/>
    </source>
</evidence>
<sequence length="151" mass="15730">MADLIAKIAKASRKRLGVAAIHTSQVRMTPRAKEAFSLGFSGGTSTTSGAQLSSHRPIQEAGIVSTDGDAAAAMERSFVNNPGPFENNLADVRFTDVGGLLVNDDNLPQSIGIGKRVTGLTAEKEIAPPAEPAVLAQIDDHDHDQGPSSNV</sequence>
<gene>
    <name evidence="2" type="ORF">PG999_006210</name>
</gene>
<dbReference type="EMBL" id="JAQQWP010000006">
    <property type="protein sequence ID" value="KAK8114141.1"/>
    <property type="molecule type" value="Genomic_DNA"/>
</dbReference>
<dbReference type="AlphaFoldDB" id="A0AAW0QT45"/>
<evidence type="ECO:0000313" key="2">
    <source>
        <dbReference type="EMBL" id="KAK8114141.1"/>
    </source>
</evidence>
<name>A0AAW0QT45_9PEZI</name>
<feature type="region of interest" description="Disordered" evidence="1">
    <location>
        <begin position="129"/>
        <end position="151"/>
    </location>
</feature>
<keyword evidence="3" id="KW-1185">Reference proteome</keyword>
<evidence type="ECO:0000313" key="3">
    <source>
        <dbReference type="Proteomes" id="UP001392437"/>
    </source>
</evidence>
<accession>A0AAW0QT45</accession>
<reference evidence="2 3" key="1">
    <citation type="submission" date="2023-01" db="EMBL/GenBank/DDBJ databases">
        <title>Analysis of 21 Apiospora genomes using comparative genomics revels a genus with tremendous synthesis potential of carbohydrate active enzymes and secondary metabolites.</title>
        <authorList>
            <person name="Sorensen T."/>
        </authorList>
    </citation>
    <scope>NUCLEOTIDE SEQUENCE [LARGE SCALE GENOMIC DNA]</scope>
    <source>
        <strain evidence="2 3">CBS 117206</strain>
    </source>
</reference>
<protein>
    <submittedName>
        <fullName evidence="2">Uncharacterized protein</fullName>
    </submittedName>
</protein>
<comment type="caution">
    <text evidence="2">The sequence shown here is derived from an EMBL/GenBank/DDBJ whole genome shotgun (WGS) entry which is preliminary data.</text>
</comment>